<dbReference type="EMBL" id="HBUF01250468">
    <property type="protein sequence ID" value="CAG6679913.1"/>
    <property type="molecule type" value="Transcribed_RNA"/>
</dbReference>
<proteinExistence type="predicted"/>
<name>A0A8D8T205_9HEMI</name>
<evidence type="ECO:0000313" key="2">
    <source>
        <dbReference type="EMBL" id="CAG6679913.1"/>
    </source>
</evidence>
<sequence length="118" mass="13510">MDVLYYGRDFKFTKTHRLELVDGLVNSPPVTVDSGCHSKDYILSHSIWVRSTVVTCGEFKNSSFTSFQVILGFLDLFLSLNYVFAVDSIFLNKFIFKFKDNPRFSRIGGNPVHSFLLV</sequence>
<keyword evidence="1" id="KW-0812">Transmembrane</keyword>
<keyword evidence="1" id="KW-0472">Membrane</keyword>
<dbReference type="AlphaFoldDB" id="A0A8D8T205"/>
<evidence type="ECO:0000256" key="1">
    <source>
        <dbReference type="SAM" id="Phobius"/>
    </source>
</evidence>
<keyword evidence="1" id="KW-1133">Transmembrane helix</keyword>
<accession>A0A8D8T205</accession>
<protein>
    <submittedName>
        <fullName evidence="2">Uncharacterized protein</fullName>
    </submittedName>
</protein>
<feature type="transmembrane region" description="Helical" evidence="1">
    <location>
        <begin position="69"/>
        <end position="96"/>
    </location>
</feature>
<organism evidence="2">
    <name type="scientific">Cacopsylla melanoneura</name>
    <dbReference type="NCBI Taxonomy" id="428564"/>
    <lineage>
        <taxon>Eukaryota</taxon>
        <taxon>Metazoa</taxon>
        <taxon>Ecdysozoa</taxon>
        <taxon>Arthropoda</taxon>
        <taxon>Hexapoda</taxon>
        <taxon>Insecta</taxon>
        <taxon>Pterygota</taxon>
        <taxon>Neoptera</taxon>
        <taxon>Paraneoptera</taxon>
        <taxon>Hemiptera</taxon>
        <taxon>Sternorrhyncha</taxon>
        <taxon>Psylloidea</taxon>
        <taxon>Psyllidae</taxon>
        <taxon>Psyllinae</taxon>
        <taxon>Cacopsylla</taxon>
    </lineage>
</organism>
<reference evidence="2" key="1">
    <citation type="submission" date="2021-05" db="EMBL/GenBank/DDBJ databases">
        <authorList>
            <person name="Alioto T."/>
            <person name="Alioto T."/>
            <person name="Gomez Garrido J."/>
        </authorList>
    </citation>
    <scope>NUCLEOTIDE SEQUENCE</scope>
</reference>